<dbReference type="SMART" id="SM00642">
    <property type="entry name" value="Aamy"/>
    <property type="match status" value="1"/>
</dbReference>
<dbReference type="CDD" id="cd11322">
    <property type="entry name" value="AmyAc_Glg_BE"/>
    <property type="match status" value="1"/>
</dbReference>
<dbReference type="Gene3D" id="2.60.40.1180">
    <property type="entry name" value="Golgi alpha-mannosidase II"/>
    <property type="match status" value="1"/>
</dbReference>
<comment type="caution">
    <text evidence="11">The sequence shown here is derived from an EMBL/GenBank/DDBJ whole genome shotgun (WGS) entry which is preliminary data.</text>
</comment>
<evidence type="ECO:0000256" key="5">
    <source>
        <dbReference type="ARBA" id="ARBA00022676"/>
    </source>
</evidence>
<dbReference type="Pfam" id="PF02806">
    <property type="entry name" value="Alpha-amylase_C"/>
    <property type="match status" value="1"/>
</dbReference>
<protein>
    <recommendedName>
        <fullName evidence="9">1,4-alpha-glucan branching enzyme GlgB</fullName>
        <ecNumber evidence="9">2.4.1.18</ecNumber>
    </recommendedName>
    <alternativeName>
        <fullName evidence="9">1,4-alpha-D-glucan:1,4-alpha-D-glucan 6-glucosyl-transferase</fullName>
    </alternativeName>
    <alternativeName>
        <fullName evidence="9">Alpha-(1-&gt;4)-glucan branching enzyme</fullName>
    </alternativeName>
    <alternativeName>
        <fullName evidence="9">Glycogen branching enzyme</fullName>
        <shortName evidence="9">BE</shortName>
    </alternativeName>
</protein>
<dbReference type="Pfam" id="PF22019">
    <property type="entry name" value="GlgB_N"/>
    <property type="match status" value="1"/>
</dbReference>
<dbReference type="HAMAP" id="MF_00685">
    <property type="entry name" value="GlgB"/>
    <property type="match status" value="1"/>
</dbReference>
<dbReference type="CDD" id="cd02855">
    <property type="entry name" value="E_set_GBE_prok_N"/>
    <property type="match status" value="1"/>
</dbReference>
<dbReference type="Gene3D" id="2.60.40.10">
    <property type="entry name" value="Immunoglobulins"/>
    <property type="match status" value="2"/>
</dbReference>
<feature type="domain" description="Glycosyl hydrolase family 13 catalytic" evidence="10">
    <location>
        <begin position="283"/>
        <end position="634"/>
    </location>
</feature>
<dbReference type="InterPro" id="IPR006048">
    <property type="entry name" value="A-amylase/branching_C"/>
</dbReference>
<gene>
    <name evidence="9 11" type="primary">glgB</name>
    <name evidence="11" type="ORF">GCM10023321_35320</name>
</gene>
<evidence type="ECO:0000256" key="4">
    <source>
        <dbReference type="ARBA" id="ARBA00022600"/>
    </source>
</evidence>
<keyword evidence="5 9" id="KW-0328">Glycosyltransferase</keyword>
<evidence type="ECO:0000259" key="10">
    <source>
        <dbReference type="SMART" id="SM00642"/>
    </source>
</evidence>
<evidence type="ECO:0000256" key="6">
    <source>
        <dbReference type="ARBA" id="ARBA00022679"/>
    </source>
</evidence>
<dbReference type="InterPro" id="IPR037439">
    <property type="entry name" value="Branching_enzy"/>
</dbReference>
<dbReference type="SUPFAM" id="SSF51445">
    <property type="entry name" value="(Trans)glycosidases"/>
    <property type="match status" value="1"/>
</dbReference>
<comment type="similarity">
    <text evidence="3 9">Belongs to the glycosyl hydrolase 13 family. GlgB subfamily.</text>
</comment>
<feature type="active site" description="Proton donor" evidence="9">
    <location>
        <position position="488"/>
    </location>
</feature>
<name>A0ABP9Q5V2_9PSEU</name>
<keyword evidence="12" id="KW-1185">Reference proteome</keyword>
<dbReference type="NCBIfam" id="TIGR01515">
    <property type="entry name" value="branching_enzym"/>
    <property type="match status" value="1"/>
</dbReference>
<evidence type="ECO:0000313" key="11">
    <source>
        <dbReference type="EMBL" id="GAA5157285.1"/>
    </source>
</evidence>
<dbReference type="PANTHER" id="PTHR43651">
    <property type="entry name" value="1,4-ALPHA-GLUCAN-BRANCHING ENZYME"/>
    <property type="match status" value="1"/>
</dbReference>
<evidence type="ECO:0000256" key="1">
    <source>
        <dbReference type="ARBA" id="ARBA00000826"/>
    </source>
</evidence>
<dbReference type="EC" id="2.4.1.18" evidence="9"/>
<proteinExistence type="inferred from homology"/>
<feature type="active site" description="Nucleophile" evidence="9">
    <location>
        <position position="435"/>
    </location>
</feature>
<dbReference type="InterPro" id="IPR014756">
    <property type="entry name" value="Ig_E-set"/>
</dbReference>
<evidence type="ECO:0000256" key="7">
    <source>
        <dbReference type="ARBA" id="ARBA00023056"/>
    </source>
</evidence>
<evidence type="ECO:0000256" key="2">
    <source>
        <dbReference type="ARBA" id="ARBA00004964"/>
    </source>
</evidence>
<dbReference type="NCBIfam" id="NF008967">
    <property type="entry name" value="PRK12313.1"/>
    <property type="match status" value="1"/>
</dbReference>
<evidence type="ECO:0000256" key="3">
    <source>
        <dbReference type="ARBA" id="ARBA00009000"/>
    </source>
</evidence>
<reference evidence="12" key="1">
    <citation type="journal article" date="2019" name="Int. J. Syst. Evol. Microbiol.">
        <title>The Global Catalogue of Microorganisms (GCM) 10K type strain sequencing project: providing services to taxonomists for standard genome sequencing and annotation.</title>
        <authorList>
            <consortium name="The Broad Institute Genomics Platform"/>
            <consortium name="The Broad Institute Genome Sequencing Center for Infectious Disease"/>
            <person name="Wu L."/>
            <person name="Ma J."/>
        </authorList>
    </citation>
    <scope>NUCLEOTIDE SEQUENCE [LARGE SCALE GENOMIC DNA]</scope>
    <source>
        <strain evidence="12">JCM 18303</strain>
    </source>
</reference>
<dbReference type="InterPro" id="IPR054169">
    <property type="entry name" value="GlgB_N"/>
</dbReference>
<sequence>MGATRVCIDPVGPIGYSAVPAELTNPATLPVNPPTAEDVSRLFGGSHHDPHSVLGSHPVNGGDGGTVVRVLRPNADAVEVTFTGETEAYPLHKVHDGGLFSALLPHRPADYRIDVRYGEYVEHTDDPYRWLPTLGEVDLHLIGEGRHERLWEALGAHPKAYDTPGGKVEGTSFAVWAPTARGVRVCGDFDGWNGVGQPMRSLGSSGVWEVFVPGVRRGARYKFRILGADGHWREKADPMAFAAETPPATASVVTSSDYEWGDAEWVRRRNDSSPVNEPMSVYELHLGSWRAGLTYREAAAELVEYLDKTGFTHVELLPVAEHPFGGSWGYQVSSYYAPTARFGPPDDFRHFVDTLHQAGYGVIVDWVPAHFPKDEWALARFDGTALYEHPDPRRGEQLDWGTYVFDFGRKEVRNFLVANALYWLEEFHVDGLRVDAVASMLYLDYSREDGQWEPNVHGGRENLEAVSFLQEMNATVYKAHPGVVTIAEESTSWPGVTRPTHLGGLGFGFKWNMGWMHDTLHYVGKDPVYRGYHHNEMTFSMVYAYTENFVLPLSHDEVVHGKGSLWERMPGDEWNKAANLRALLGYMWAHPGKQLLFMGGELGQRREWSESRSLDWGHTDHPLHAGIQRLVGDLNRHYRAQPALYSLDSSPEGFSWIDANDAAGNVFSFLRTGGDGSVLACVANFAGHPHENYRVGLPFAGRWRELVNTDAENYGGSGVGNLGSVVAEATEWHGRPASAVLRVPPAGVLWLLGERDPDS</sequence>
<dbReference type="InterPro" id="IPR006407">
    <property type="entry name" value="GlgB"/>
</dbReference>
<comment type="pathway">
    <text evidence="2 9">Glycan biosynthesis; glycogen biosynthesis.</text>
</comment>
<organism evidence="11 12">
    <name type="scientific">Pseudonocardia eucalypti</name>
    <dbReference type="NCBI Taxonomy" id="648755"/>
    <lineage>
        <taxon>Bacteria</taxon>
        <taxon>Bacillati</taxon>
        <taxon>Actinomycetota</taxon>
        <taxon>Actinomycetes</taxon>
        <taxon>Pseudonocardiales</taxon>
        <taxon>Pseudonocardiaceae</taxon>
        <taxon>Pseudonocardia</taxon>
    </lineage>
</organism>
<dbReference type="Pfam" id="PF02922">
    <property type="entry name" value="CBM_48"/>
    <property type="match status" value="1"/>
</dbReference>
<dbReference type="NCBIfam" id="NF003811">
    <property type="entry name" value="PRK05402.1"/>
    <property type="match status" value="1"/>
</dbReference>
<dbReference type="SUPFAM" id="SSF51011">
    <property type="entry name" value="Glycosyl hydrolase domain"/>
    <property type="match status" value="1"/>
</dbReference>
<keyword evidence="8 9" id="KW-0119">Carbohydrate metabolism</keyword>
<dbReference type="InterPro" id="IPR013780">
    <property type="entry name" value="Glyco_hydro_b"/>
</dbReference>
<dbReference type="Proteomes" id="UP001428817">
    <property type="component" value="Unassembled WGS sequence"/>
</dbReference>
<dbReference type="InterPro" id="IPR004193">
    <property type="entry name" value="Glyco_hydro_13_N"/>
</dbReference>
<dbReference type="PANTHER" id="PTHR43651:SF3">
    <property type="entry name" value="1,4-ALPHA-GLUCAN-BRANCHING ENZYME"/>
    <property type="match status" value="1"/>
</dbReference>
<dbReference type="SUPFAM" id="SSF81296">
    <property type="entry name" value="E set domains"/>
    <property type="match status" value="2"/>
</dbReference>
<comment type="subunit">
    <text evidence="9">Monomer.</text>
</comment>
<evidence type="ECO:0000256" key="8">
    <source>
        <dbReference type="ARBA" id="ARBA00023277"/>
    </source>
</evidence>
<keyword evidence="7 9" id="KW-0320">Glycogen biosynthesis</keyword>
<dbReference type="PIRSF" id="PIRSF000463">
    <property type="entry name" value="GlgB"/>
    <property type="match status" value="1"/>
</dbReference>
<evidence type="ECO:0000313" key="12">
    <source>
        <dbReference type="Proteomes" id="UP001428817"/>
    </source>
</evidence>
<evidence type="ECO:0000256" key="9">
    <source>
        <dbReference type="HAMAP-Rule" id="MF_00685"/>
    </source>
</evidence>
<dbReference type="InterPro" id="IPR017853">
    <property type="entry name" value="GH"/>
</dbReference>
<dbReference type="InterPro" id="IPR006047">
    <property type="entry name" value="GH13_cat_dom"/>
</dbReference>
<accession>A0ABP9Q5V2</accession>
<dbReference type="EMBL" id="BAABJP010000015">
    <property type="protein sequence ID" value="GAA5157285.1"/>
    <property type="molecule type" value="Genomic_DNA"/>
</dbReference>
<dbReference type="Pfam" id="PF00128">
    <property type="entry name" value="Alpha-amylase"/>
    <property type="match status" value="1"/>
</dbReference>
<dbReference type="InterPro" id="IPR044143">
    <property type="entry name" value="GlgB_N_E_set_prok"/>
</dbReference>
<comment type="catalytic activity">
    <reaction evidence="1 9">
        <text>Transfers a segment of a (1-&gt;4)-alpha-D-glucan chain to a primary hydroxy group in a similar glucan chain.</text>
        <dbReference type="EC" id="2.4.1.18"/>
    </reaction>
</comment>
<dbReference type="RefSeq" id="WP_185059357.1">
    <property type="nucleotide sequence ID" value="NZ_BAABJP010000015.1"/>
</dbReference>
<keyword evidence="4 9" id="KW-0321">Glycogen metabolism</keyword>
<dbReference type="InterPro" id="IPR013783">
    <property type="entry name" value="Ig-like_fold"/>
</dbReference>
<dbReference type="Gene3D" id="3.20.20.80">
    <property type="entry name" value="Glycosidases"/>
    <property type="match status" value="1"/>
</dbReference>
<comment type="function">
    <text evidence="9">Catalyzes the formation of the alpha-1,6-glucosidic linkages in glycogen by scission of a 1,4-alpha-linked oligosaccharide from growing alpha-1,4-glucan chains and the subsequent attachment of the oligosaccharide to the alpha-1,6 position.</text>
</comment>
<keyword evidence="6 9" id="KW-0808">Transferase</keyword>